<reference evidence="2" key="1">
    <citation type="submission" date="2022-03" db="EMBL/GenBank/DDBJ databases">
        <authorList>
            <person name="Alioto T."/>
            <person name="Alioto T."/>
            <person name="Gomez Garrido J."/>
        </authorList>
    </citation>
    <scope>NUCLEOTIDE SEQUENCE</scope>
</reference>
<evidence type="ECO:0000256" key="1">
    <source>
        <dbReference type="ARBA" id="ARBA00006137"/>
    </source>
</evidence>
<sequence length="185" mass="21081">MGITDHPRLKRMRESKTECISLRRPSETGSNCMGKSIGVTLSEREASIIRQQFPASCVSLYHVTCVVTWFLCHYTRFHKMTSRAKKRIVLPSRPEPPSIEHILEDVRGSISSDPVFTCDLNNEQLHPTYDTVNEREKQYVQSCSYVEMNSKLKEAQAQLKVKCDSLRCAGEKLEGVIEDLKVATM</sequence>
<accession>A0AAD1S844</accession>
<organism evidence="2 3">
    <name type="scientific">Pelobates cultripes</name>
    <name type="common">Western spadefoot toad</name>
    <dbReference type="NCBI Taxonomy" id="61616"/>
    <lineage>
        <taxon>Eukaryota</taxon>
        <taxon>Metazoa</taxon>
        <taxon>Chordata</taxon>
        <taxon>Craniata</taxon>
        <taxon>Vertebrata</taxon>
        <taxon>Euteleostomi</taxon>
        <taxon>Amphibia</taxon>
        <taxon>Batrachia</taxon>
        <taxon>Anura</taxon>
        <taxon>Pelobatoidea</taxon>
        <taxon>Pelobatidae</taxon>
        <taxon>Pelobates</taxon>
    </lineage>
</organism>
<protein>
    <submittedName>
        <fullName evidence="2">Uncharacterized protein</fullName>
    </submittedName>
</protein>
<name>A0AAD1S844_PELCU</name>
<dbReference type="Pfam" id="PF15136">
    <property type="entry name" value="UPF0449"/>
    <property type="match status" value="1"/>
</dbReference>
<dbReference type="AlphaFoldDB" id="A0AAD1S844"/>
<keyword evidence="3" id="KW-1185">Reference proteome</keyword>
<dbReference type="PANTHER" id="PTHR34766">
    <property type="entry name" value="UPF0449 PROTEIN C19ORF25"/>
    <property type="match status" value="1"/>
</dbReference>
<comment type="similarity">
    <text evidence="1">Belongs to the UPF0449 family.</text>
</comment>
<evidence type="ECO:0000313" key="3">
    <source>
        <dbReference type="Proteomes" id="UP001295444"/>
    </source>
</evidence>
<gene>
    <name evidence="2" type="ORF">PECUL_23A045866</name>
</gene>
<evidence type="ECO:0000313" key="2">
    <source>
        <dbReference type="EMBL" id="CAH2293063.1"/>
    </source>
</evidence>
<dbReference type="PANTHER" id="PTHR34766:SF1">
    <property type="entry name" value="UPF0449 PROTEIN C19ORF25"/>
    <property type="match status" value="1"/>
</dbReference>
<dbReference type="InterPro" id="IPR028227">
    <property type="entry name" value="UPF0449"/>
</dbReference>
<dbReference type="Proteomes" id="UP001295444">
    <property type="component" value="Chromosome 05"/>
</dbReference>
<dbReference type="EMBL" id="OW240916">
    <property type="protein sequence ID" value="CAH2293063.1"/>
    <property type="molecule type" value="Genomic_DNA"/>
</dbReference>
<proteinExistence type="inferred from homology"/>